<protein>
    <submittedName>
        <fullName evidence="1">Uncharacterized protein</fullName>
    </submittedName>
</protein>
<name>A0A4R4AVV5_BACTU</name>
<evidence type="ECO:0000313" key="1">
    <source>
        <dbReference type="EMBL" id="TCW44442.1"/>
    </source>
</evidence>
<accession>A0A4R4AVV5</accession>
<organism evidence="1 2">
    <name type="scientific">Bacillus thuringiensis</name>
    <dbReference type="NCBI Taxonomy" id="1428"/>
    <lineage>
        <taxon>Bacteria</taxon>
        <taxon>Bacillati</taxon>
        <taxon>Bacillota</taxon>
        <taxon>Bacilli</taxon>
        <taxon>Bacillales</taxon>
        <taxon>Bacillaceae</taxon>
        <taxon>Bacillus</taxon>
        <taxon>Bacillus cereus group</taxon>
    </lineage>
</organism>
<comment type="caution">
    <text evidence="1">The sequence shown here is derived from an EMBL/GenBank/DDBJ whole genome shotgun (WGS) entry which is preliminary data.</text>
</comment>
<proteinExistence type="predicted"/>
<dbReference type="EMBL" id="SMDG01000040">
    <property type="protein sequence ID" value="TCW44442.1"/>
    <property type="molecule type" value="Genomic_DNA"/>
</dbReference>
<reference evidence="1 2" key="1">
    <citation type="submission" date="2019-03" db="EMBL/GenBank/DDBJ databases">
        <title>Above-ground endophytic microbial communities from plants in different locations in the United States.</title>
        <authorList>
            <person name="Frank C."/>
        </authorList>
    </citation>
    <scope>NUCLEOTIDE SEQUENCE [LARGE SCALE GENOMIC DNA]</scope>
    <source>
        <strain evidence="1 2">LP_2_YM</strain>
    </source>
</reference>
<evidence type="ECO:0000313" key="2">
    <source>
        <dbReference type="Proteomes" id="UP000295285"/>
    </source>
</evidence>
<dbReference type="Proteomes" id="UP000295285">
    <property type="component" value="Unassembled WGS sequence"/>
</dbReference>
<gene>
    <name evidence="1" type="ORF">EC910_1406</name>
</gene>
<dbReference type="AlphaFoldDB" id="A0A4R4AVV5"/>
<sequence length="141" mass="16265">MKVGVVQWPRSLTKLTRSQSDSGNVKEEVVGDRVYLVTGASIRDNIFEDLKDKVTSSPMITHMGSVKEIIENPIICYRYKHGNKNRKRDTVMLPFQMFEILKGFKKYLDEDFTSENLAEIERILKVGVIIEELQREGENNV</sequence>